<name>A0A1F5FPL4_9BACT</name>
<accession>A0A1F5FPL4</accession>
<organism evidence="2 3">
    <name type="scientific">Candidatus Collierbacteria bacterium RIFOXYD1_FULL_40_9</name>
    <dbReference type="NCBI Taxonomy" id="1817731"/>
    <lineage>
        <taxon>Bacteria</taxon>
        <taxon>Candidatus Collieribacteriota</taxon>
    </lineage>
</organism>
<feature type="transmembrane region" description="Helical" evidence="1">
    <location>
        <begin position="31"/>
        <end position="60"/>
    </location>
</feature>
<comment type="caution">
    <text evidence="2">The sequence shown here is derived from an EMBL/GenBank/DDBJ whole genome shotgun (WGS) entry which is preliminary data.</text>
</comment>
<dbReference type="AlphaFoldDB" id="A0A1F5FPL4"/>
<keyword evidence="1" id="KW-1133">Transmembrane helix</keyword>
<keyword evidence="1" id="KW-0812">Transmembrane</keyword>
<reference evidence="2 3" key="1">
    <citation type="journal article" date="2016" name="Nat. Commun.">
        <title>Thousands of microbial genomes shed light on interconnected biogeochemical processes in an aquifer system.</title>
        <authorList>
            <person name="Anantharaman K."/>
            <person name="Brown C.T."/>
            <person name="Hug L.A."/>
            <person name="Sharon I."/>
            <person name="Castelle C.J."/>
            <person name="Probst A.J."/>
            <person name="Thomas B.C."/>
            <person name="Singh A."/>
            <person name="Wilkins M.J."/>
            <person name="Karaoz U."/>
            <person name="Brodie E.L."/>
            <person name="Williams K.H."/>
            <person name="Hubbard S.S."/>
            <person name="Banfield J.F."/>
        </authorList>
    </citation>
    <scope>NUCLEOTIDE SEQUENCE [LARGE SCALE GENOMIC DNA]</scope>
</reference>
<evidence type="ECO:0000313" key="2">
    <source>
        <dbReference type="EMBL" id="OGD81558.1"/>
    </source>
</evidence>
<evidence type="ECO:0000256" key="1">
    <source>
        <dbReference type="SAM" id="Phobius"/>
    </source>
</evidence>
<gene>
    <name evidence="2" type="ORF">A2572_04190</name>
</gene>
<dbReference type="Proteomes" id="UP000179237">
    <property type="component" value="Unassembled WGS sequence"/>
</dbReference>
<proteinExistence type="predicted"/>
<dbReference type="EMBL" id="MFAQ01000041">
    <property type="protein sequence ID" value="OGD81558.1"/>
    <property type="molecule type" value="Genomic_DNA"/>
</dbReference>
<feature type="transmembrane region" description="Helical" evidence="1">
    <location>
        <begin position="111"/>
        <end position="133"/>
    </location>
</feature>
<evidence type="ECO:0000313" key="3">
    <source>
        <dbReference type="Proteomes" id="UP000179237"/>
    </source>
</evidence>
<feature type="transmembrane region" description="Helical" evidence="1">
    <location>
        <begin position="80"/>
        <end position="99"/>
    </location>
</feature>
<protein>
    <submittedName>
        <fullName evidence="2">Uncharacterized protein</fullName>
    </submittedName>
</protein>
<sequence>MSKKSKPKTINIQDQIMSMVTENKITMKPKWYFLLGSVLGILGLVGSSITAIFIFNLFFFLSRPHGPNGTWRLEMILNSFPLWVPIISILSVILALRLLKKYDFSYKKNYLAISLGFIASILLTAFALDYFGLNNIWMKKKPMQRYYQQRMNLQNDEYPKGQNRNGYQKNPLN</sequence>
<keyword evidence="1" id="KW-0472">Membrane</keyword>